<dbReference type="GO" id="GO:0005524">
    <property type="term" value="F:ATP binding"/>
    <property type="evidence" value="ECO:0007669"/>
    <property type="project" value="TreeGrafter"/>
</dbReference>
<organism evidence="2 3">
    <name type="scientific">Prauserella flavalba</name>
    <dbReference type="NCBI Taxonomy" id="1477506"/>
    <lineage>
        <taxon>Bacteria</taxon>
        <taxon>Bacillati</taxon>
        <taxon>Actinomycetota</taxon>
        <taxon>Actinomycetes</taxon>
        <taxon>Pseudonocardiales</taxon>
        <taxon>Pseudonocardiaceae</taxon>
        <taxon>Prauserella</taxon>
    </lineage>
</organism>
<dbReference type="RefSeq" id="WP_110340968.1">
    <property type="nucleotide sequence ID" value="NZ_MASU01000011.1"/>
</dbReference>
<proteinExistence type="predicted"/>
<dbReference type="SUPFAM" id="SSF52540">
    <property type="entry name" value="P-loop containing nucleoside triphosphate hydrolases"/>
    <property type="match status" value="1"/>
</dbReference>
<dbReference type="NCBIfam" id="TIGR03815">
    <property type="entry name" value="CpaE_hom_Actino"/>
    <property type="match status" value="1"/>
</dbReference>
<dbReference type="GO" id="GO:0005829">
    <property type="term" value="C:cytosol"/>
    <property type="evidence" value="ECO:0007669"/>
    <property type="project" value="TreeGrafter"/>
</dbReference>
<accession>A0A318LGA6</accession>
<dbReference type="InterPro" id="IPR050625">
    <property type="entry name" value="ParA/MinD_ATPase"/>
</dbReference>
<reference evidence="2 3" key="1">
    <citation type="submission" date="2016-07" db="EMBL/GenBank/DDBJ databases">
        <title>Draft genome sequence of Prauserella sp. YIM 121212, isolated from alkaline soil.</title>
        <authorList>
            <person name="Ruckert C."/>
            <person name="Albersmeier A."/>
            <person name="Jiang C.-L."/>
            <person name="Jiang Y."/>
            <person name="Kalinowski J."/>
            <person name="Schneider O."/>
            <person name="Winkler A."/>
            <person name="Zotchev S.B."/>
        </authorList>
    </citation>
    <scope>NUCLEOTIDE SEQUENCE [LARGE SCALE GENOMIC DNA]</scope>
    <source>
        <strain evidence="2 3">YIM 121212</strain>
    </source>
</reference>
<keyword evidence="2" id="KW-0547">Nucleotide-binding</keyword>
<keyword evidence="2" id="KW-0378">Hydrolase</keyword>
<evidence type="ECO:0000313" key="2">
    <source>
        <dbReference type="EMBL" id="PXY26414.1"/>
    </source>
</evidence>
<dbReference type="Proteomes" id="UP000247892">
    <property type="component" value="Unassembled WGS sequence"/>
</dbReference>
<dbReference type="OrthoDB" id="3252838at2"/>
<dbReference type="GO" id="GO:0004386">
    <property type="term" value="F:helicase activity"/>
    <property type="evidence" value="ECO:0007669"/>
    <property type="project" value="UniProtKB-KW"/>
</dbReference>
<dbReference type="Pfam" id="PF26563">
    <property type="entry name" value="Rv3660c_N"/>
    <property type="match status" value="1"/>
</dbReference>
<name>A0A318LGA6_9PSEU</name>
<sequence length="355" mass="36443">MRQADRPLVVVRDDAVLDEIQRIAAAVGCESEWVSDLGAAREPWATAPLVLLDDSALAEDPDPALPRREGVLLVCKGAPAPQSWQRAFALGVQDVVALPEGEDTLVAALADVAEGPSQGRGQVLAVVGGCGGAGASVLAASVGLRVARTGGSALLVDCDPLGGGIDLLLGSERAEGLRWPQLRVRSGRVSMPELEAALPARKHGEGRLSVLSCDREGPGPTADAVAAVVEAGRRAGRVVVCDVPRQPDTAAEEALRRADLAVLVVPAEVRACVAATRVLARLAELTGDVRVLARGPAPDGLTAHDVADAVGVPLLGRIRTERGLARAVERGVFNPRPGGALGTAALTVLETLASC</sequence>
<dbReference type="GO" id="GO:0051782">
    <property type="term" value="P:negative regulation of cell division"/>
    <property type="evidence" value="ECO:0007669"/>
    <property type="project" value="TreeGrafter"/>
</dbReference>
<dbReference type="GO" id="GO:0016887">
    <property type="term" value="F:ATP hydrolysis activity"/>
    <property type="evidence" value="ECO:0007669"/>
    <property type="project" value="TreeGrafter"/>
</dbReference>
<dbReference type="GO" id="GO:0009898">
    <property type="term" value="C:cytoplasmic side of plasma membrane"/>
    <property type="evidence" value="ECO:0007669"/>
    <property type="project" value="TreeGrafter"/>
</dbReference>
<evidence type="ECO:0000313" key="3">
    <source>
        <dbReference type="Proteomes" id="UP000247892"/>
    </source>
</evidence>
<dbReference type="InterPro" id="IPR022521">
    <property type="entry name" value="Rv3660c"/>
</dbReference>
<feature type="domain" description="Rv3660c-like CheY-like N-terminal" evidence="1">
    <location>
        <begin position="10"/>
        <end position="117"/>
    </location>
</feature>
<dbReference type="InterPro" id="IPR027417">
    <property type="entry name" value="P-loop_NTPase"/>
</dbReference>
<keyword evidence="3" id="KW-1185">Reference proteome</keyword>
<dbReference type="EMBL" id="MASU01000011">
    <property type="protein sequence ID" value="PXY26414.1"/>
    <property type="molecule type" value="Genomic_DNA"/>
</dbReference>
<gene>
    <name evidence="2" type="ORF">BA062_25100</name>
</gene>
<dbReference type="Gene3D" id="3.40.50.300">
    <property type="entry name" value="P-loop containing nucleotide triphosphate hydrolases"/>
    <property type="match status" value="1"/>
</dbReference>
<dbReference type="PANTHER" id="PTHR43384:SF11">
    <property type="entry name" value="SEPTUM SITE DETERMINING PROTEIN"/>
    <property type="match status" value="1"/>
</dbReference>
<dbReference type="AlphaFoldDB" id="A0A318LGA6"/>
<dbReference type="InterPro" id="IPR059050">
    <property type="entry name" value="Rv3660c_N"/>
</dbReference>
<dbReference type="PANTHER" id="PTHR43384">
    <property type="entry name" value="SEPTUM SITE-DETERMINING PROTEIN MIND HOMOLOG, CHLOROPLASTIC-RELATED"/>
    <property type="match status" value="1"/>
</dbReference>
<keyword evidence="2" id="KW-0067">ATP-binding</keyword>
<protein>
    <submittedName>
        <fullName evidence="2">Helicase</fullName>
    </submittedName>
</protein>
<comment type="caution">
    <text evidence="2">The sequence shown here is derived from an EMBL/GenBank/DDBJ whole genome shotgun (WGS) entry which is preliminary data.</text>
</comment>
<keyword evidence="2" id="KW-0347">Helicase</keyword>
<evidence type="ECO:0000259" key="1">
    <source>
        <dbReference type="Pfam" id="PF26563"/>
    </source>
</evidence>